<dbReference type="PANTHER" id="PTHR43829">
    <property type="entry name" value="AQUAPORIN OR AQUAGLYCEROPORIN RELATED"/>
    <property type="match status" value="1"/>
</dbReference>
<accession>A0AAD6ZGX2</accession>
<dbReference type="Pfam" id="PF00230">
    <property type="entry name" value="MIP"/>
    <property type="match status" value="1"/>
</dbReference>
<comment type="similarity">
    <text evidence="2 9">Belongs to the MIP/aquaporin (TC 1.A.8) family.</text>
</comment>
<dbReference type="GO" id="GO:0015250">
    <property type="term" value="F:water channel activity"/>
    <property type="evidence" value="ECO:0007669"/>
    <property type="project" value="TreeGrafter"/>
</dbReference>
<keyword evidence="5" id="KW-0677">Repeat</keyword>
<dbReference type="InterPro" id="IPR000425">
    <property type="entry name" value="MIP"/>
</dbReference>
<dbReference type="Gene3D" id="1.20.1080.10">
    <property type="entry name" value="Glycerol uptake facilitator protein"/>
    <property type="match status" value="1"/>
</dbReference>
<dbReference type="CDD" id="cd00333">
    <property type="entry name" value="MIP"/>
    <property type="match status" value="1"/>
</dbReference>
<feature type="compositionally biased region" description="Polar residues" evidence="10">
    <location>
        <begin position="1"/>
        <end position="10"/>
    </location>
</feature>
<evidence type="ECO:0000256" key="7">
    <source>
        <dbReference type="ARBA" id="ARBA00023136"/>
    </source>
</evidence>
<dbReference type="GO" id="GO:0005886">
    <property type="term" value="C:plasma membrane"/>
    <property type="evidence" value="ECO:0007669"/>
    <property type="project" value="TreeGrafter"/>
</dbReference>
<keyword evidence="13" id="KW-1185">Reference proteome</keyword>
<organism evidence="12 13">
    <name type="scientific">Mycena albidolilacea</name>
    <dbReference type="NCBI Taxonomy" id="1033008"/>
    <lineage>
        <taxon>Eukaryota</taxon>
        <taxon>Fungi</taxon>
        <taxon>Dikarya</taxon>
        <taxon>Basidiomycota</taxon>
        <taxon>Agaricomycotina</taxon>
        <taxon>Agaricomycetes</taxon>
        <taxon>Agaricomycetidae</taxon>
        <taxon>Agaricales</taxon>
        <taxon>Marasmiineae</taxon>
        <taxon>Mycenaceae</taxon>
        <taxon>Mycena</taxon>
    </lineage>
</organism>
<dbReference type="PANTHER" id="PTHR43829:SF9">
    <property type="entry name" value="AQUAPORIN-9"/>
    <property type="match status" value="1"/>
</dbReference>
<evidence type="ECO:0000256" key="10">
    <source>
        <dbReference type="SAM" id="MobiDB-lite"/>
    </source>
</evidence>
<dbReference type="AlphaFoldDB" id="A0AAD6ZGX2"/>
<dbReference type="FunFam" id="1.20.1080.10:FF:000027">
    <property type="entry name" value="MIP aquaporin"/>
    <property type="match status" value="1"/>
</dbReference>
<evidence type="ECO:0000256" key="5">
    <source>
        <dbReference type="ARBA" id="ARBA00022737"/>
    </source>
</evidence>
<dbReference type="PRINTS" id="PR00783">
    <property type="entry name" value="MINTRINSICP"/>
</dbReference>
<evidence type="ECO:0000256" key="4">
    <source>
        <dbReference type="ARBA" id="ARBA00022692"/>
    </source>
</evidence>
<dbReference type="GO" id="GO:0015254">
    <property type="term" value="F:glycerol channel activity"/>
    <property type="evidence" value="ECO:0007669"/>
    <property type="project" value="TreeGrafter"/>
</dbReference>
<evidence type="ECO:0000256" key="8">
    <source>
        <dbReference type="ARBA" id="ARBA00034651"/>
    </source>
</evidence>
<dbReference type="SUPFAM" id="SSF81338">
    <property type="entry name" value="Aquaporin-like"/>
    <property type="match status" value="1"/>
</dbReference>
<dbReference type="InterPro" id="IPR023271">
    <property type="entry name" value="Aquaporin-like"/>
</dbReference>
<name>A0AAD6ZGX2_9AGAR</name>
<dbReference type="NCBIfam" id="TIGR00861">
    <property type="entry name" value="MIP"/>
    <property type="match status" value="1"/>
</dbReference>
<evidence type="ECO:0000256" key="3">
    <source>
        <dbReference type="ARBA" id="ARBA00022448"/>
    </source>
</evidence>
<evidence type="ECO:0000313" key="13">
    <source>
        <dbReference type="Proteomes" id="UP001218218"/>
    </source>
</evidence>
<feature type="transmembrane region" description="Helical" evidence="11">
    <location>
        <begin position="257"/>
        <end position="280"/>
    </location>
</feature>
<dbReference type="InterPro" id="IPR022357">
    <property type="entry name" value="MIP_CS"/>
</dbReference>
<keyword evidence="6 11" id="KW-1133">Transmembrane helix</keyword>
<evidence type="ECO:0000256" key="1">
    <source>
        <dbReference type="ARBA" id="ARBA00004141"/>
    </source>
</evidence>
<keyword evidence="7 11" id="KW-0472">Membrane</keyword>
<evidence type="ECO:0000256" key="9">
    <source>
        <dbReference type="RuleBase" id="RU000477"/>
    </source>
</evidence>
<feature type="region of interest" description="Disordered" evidence="10">
    <location>
        <begin position="1"/>
        <end position="24"/>
    </location>
</feature>
<comment type="catalytic activity">
    <reaction evidence="8">
        <text>H2O(in) = H2O(out)</text>
        <dbReference type="Rhea" id="RHEA:29667"/>
        <dbReference type="ChEBI" id="CHEBI:15377"/>
    </reaction>
</comment>
<feature type="transmembrane region" description="Helical" evidence="11">
    <location>
        <begin position="120"/>
        <end position="140"/>
    </location>
</feature>
<keyword evidence="4 9" id="KW-0812">Transmembrane</keyword>
<comment type="caution">
    <text evidence="12">The sequence shown here is derived from an EMBL/GenBank/DDBJ whole genome shotgun (WGS) entry which is preliminary data.</text>
</comment>
<feature type="transmembrane region" description="Helical" evidence="11">
    <location>
        <begin position="79"/>
        <end position="99"/>
    </location>
</feature>
<evidence type="ECO:0000256" key="2">
    <source>
        <dbReference type="ARBA" id="ARBA00006175"/>
    </source>
</evidence>
<evidence type="ECO:0000256" key="6">
    <source>
        <dbReference type="ARBA" id="ARBA00022989"/>
    </source>
</evidence>
<sequence>MSQAHSQMSTAHLRETSNDPSRQSTLHRYREMLREPFAEFLGVAILIIFGAGVNCQVLLSSVSGVSSSPKGDYLAVSFGWAVGLCLGVWVSSGISPAHINPAVTLAMATWRGFPWKKVPGFIFAQTLGGFIGAAIIYANYFHAIDIFEGGAGIRTMKTAGVFGAYAIDYLTDVSAFFSEVLGTAILVLVIVALTDKKSTAPPPALFPLVIFLVILGISSSLGMQTGFSLNPARDFGPRLLSAAVGYPRTVFSFRHQYWLHTGIVAPLLGAQLAVALYDVFLYKQGDSLLSQV</sequence>
<comment type="subcellular location">
    <subcellularLocation>
        <location evidence="1">Membrane</location>
        <topology evidence="1">Multi-pass membrane protein</topology>
    </subcellularLocation>
</comment>
<dbReference type="Proteomes" id="UP001218218">
    <property type="component" value="Unassembled WGS sequence"/>
</dbReference>
<reference evidence="12" key="1">
    <citation type="submission" date="2023-03" db="EMBL/GenBank/DDBJ databases">
        <title>Massive genome expansion in bonnet fungi (Mycena s.s.) driven by repeated elements and novel gene families across ecological guilds.</title>
        <authorList>
            <consortium name="Lawrence Berkeley National Laboratory"/>
            <person name="Harder C.B."/>
            <person name="Miyauchi S."/>
            <person name="Viragh M."/>
            <person name="Kuo A."/>
            <person name="Thoen E."/>
            <person name="Andreopoulos B."/>
            <person name="Lu D."/>
            <person name="Skrede I."/>
            <person name="Drula E."/>
            <person name="Henrissat B."/>
            <person name="Morin E."/>
            <person name="Kohler A."/>
            <person name="Barry K."/>
            <person name="LaButti K."/>
            <person name="Morin E."/>
            <person name="Salamov A."/>
            <person name="Lipzen A."/>
            <person name="Mereny Z."/>
            <person name="Hegedus B."/>
            <person name="Baldrian P."/>
            <person name="Stursova M."/>
            <person name="Weitz H."/>
            <person name="Taylor A."/>
            <person name="Grigoriev I.V."/>
            <person name="Nagy L.G."/>
            <person name="Martin F."/>
            <person name="Kauserud H."/>
        </authorList>
    </citation>
    <scope>NUCLEOTIDE SEQUENCE</scope>
    <source>
        <strain evidence="12">CBHHK002</strain>
    </source>
</reference>
<proteinExistence type="inferred from homology"/>
<dbReference type="PROSITE" id="PS00221">
    <property type="entry name" value="MIP"/>
    <property type="match status" value="1"/>
</dbReference>
<evidence type="ECO:0000313" key="12">
    <source>
        <dbReference type="EMBL" id="KAJ7322872.1"/>
    </source>
</evidence>
<dbReference type="InterPro" id="IPR050363">
    <property type="entry name" value="MIP/Aquaporin"/>
</dbReference>
<feature type="transmembrane region" description="Helical" evidence="11">
    <location>
        <begin position="173"/>
        <end position="193"/>
    </location>
</feature>
<keyword evidence="3 9" id="KW-0813">Transport</keyword>
<protein>
    <submittedName>
        <fullName evidence="12">Aquaporin 4</fullName>
    </submittedName>
</protein>
<gene>
    <name evidence="12" type="ORF">DFH08DRAFT_1029915</name>
</gene>
<dbReference type="EMBL" id="JARIHO010000048">
    <property type="protein sequence ID" value="KAJ7322872.1"/>
    <property type="molecule type" value="Genomic_DNA"/>
</dbReference>
<feature type="transmembrane region" description="Helical" evidence="11">
    <location>
        <begin position="205"/>
        <end position="227"/>
    </location>
</feature>
<evidence type="ECO:0000256" key="11">
    <source>
        <dbReference type="SAM" id="Phobius"/>
    </source>
</evidence>
<feature type="transmembrane region" description="Helical" evidence="11">
    <location>
        <begin position="37"/>
        <end position="59"/>
    </location>
</feature>